<protein>
    <submittedName>
        <fullName evidence="2">Uncharacterized protein</fullName>
    </submittedName>
</protein>
<evidence type="ECO:0000256" key="1">
    <source>
        <dbReference type="SAM" id="MobiDB-lite"/>
    </source>
</evidence>
<sequence>MGLDDVIGEARLLWNIAEEASPGLSRSHTDLRIYKIGPKRNGGDRRLESPPATQALPPQLHPDLSSDEPLNSIPSRVPVTTSARSNDQPQLVRERQPRRSRPNKPNLIASSQLAIPKQPARVRSRFILVVWFLQSAKQR</sequence>
<accession>A0ABQ7BCA8</accession>
<feature type="compositionally biased region" description="Polar residues" evidence="1">
    <location>
        <begin position="68"/>
        <end position="89"/>
    </location>
</feature>
<reference evidence="2 3" key="1">
    <citation type="journal article" date="2020" name="BMC Genomics">
        <title>Intraspecific diversification of the crop wild relative Brassica cretica Lam. using demographic model selection.</title>
        <authorList>
            <person name="Kioukis A."/>
            <person name="Michalopoulou V.A."/>
            <person name="Briers L."/>
            <person name="Pirintsos S."/>
            <person name="Studholme D.J."/>
            <person name="Pavlidis P."/>
            <person name="Sarris P.F."/>
        </authorList>
    </citation>
    <scope>NUCLEOTIDE SEQUENCE [LARGE SCALE GENOMIC DNA]</scope>
    <source>
        <strain evidence="3">cv. PFS-1207/04</strain>
    </source>
</reference>
<proteinExistence type="predicted"/>
<gene>
    <name evidence="2" type="ORF">DY000_02043855</name>
</gene>
<comment type="caution">
    <text evidence="2">The sequence shown here is derived from an EMBL/GenBank/DDBJ whole genome shotgun (WGS) entry which is preliminary data.</text>
</comment>
<dbReference type="EMBL" id="QGKV02001507">
    <property type="protein sequence ID" value="KAF3529636.1"/>
    <property type="molecule type" value="Genomic_DNA"/>
</dbReference>
<evidence type="ECO:0000313" key="3">
    <source>
        <dbReference type="Proteomes" id="UP000266723"/>
    </source>
</evidence>
<organism evidence="2 3">
    <name type="scientific">Brassica cretica</name>
    <name type="common">Mustard</name>
    <dbReference type="NCBI Taxonomy" id="69181"/>
    <lineage>
        <taxon>Eukaryota</taxon>
        <taxon>Viridiplantae</taxon>
        <taxon>Streptophyta</taxon>
        <taxon>Embryophyta</taxon>
        <taxon>Tracheophyta</taxon>
        <taxon>Spermatophyta</taxon>
        <taxon>Magnoliopsida</taxon>
        <taxon>eudicotyledons</taxon>
        <taxon>Gunneridae</taxon>
        <taxon>Pentapetalae</taxon>
        <taxon>rosids</taxon>
        <taxon>malvids</taxon>
        <taxon>Brassicales</taxon>
        <taxon>Brassicaceae</taxon>
        <taxon>Brassiceae</taxon>
        <taxon>Brassica</taxon>
    </lineage>
</organism>
<evidence type="ECO:0000313" key="2">
    <source>
        <dbReference type="EMBL" id="KAF3529636.1"/>
    </source>
</evidence>
<feature type="region of interest" description="Disordered" evidence="1">
    <location>
        <begin position="31"/>
        <end position="110"/>
    </location>
</feature>
<name>A0ABQ7BCA8_BRACR</name>
<keyword evidence="3" id="KW-1185">Reference proteome</keyword>
<dbReference type="Proteomes" id="UP000266723">
    <property type="component" value="Unassembled WGS sequence"/>
</dbReference>